<organism evidence="1 2">
    <name type="scientific">Salinarimonas ramus</name>
    <dbReference type="NCBI Taxonomy" id="690164"/>
    <lineage>
        <taxon>Bacteria</taxon>
        <taxon>Pseudomonadati</taxon>
        <taxon>Pseudomonadota</taxon>
        <taxon>Alphaproteobacteria</taxon>
        <taxon>Hyphomicrobiales</taxon>
        <taxon>Salinarimonadaceae</taxon>
        <taxon>Salinarimonas</taxon>
    </lineage>
</organism>
<keyword evidence="2" id="KW-1185">Reference proteome</keyword>
<name>A0A917QEZ8_9HYPH</name>
<dbReference type="Proteomes" id="UP000600449">
    <property type="component" value="Unassembled WGS sequence"/>
</dbReference>
<evidence type="ECO:0000313" key="1">
    <source>
        <dbReference type="EMBL" id="GGK47649.1"/>
    </source>
</evidence>
<proteinExistence type="predicted"/>
<protein>
    <submittedName>
        <fullName evidence="1">Uncharacterized protein</fullName>
    </submittedName>
</protein>
<gene>
    <name evidence="1" type="ORF">GCM10011322_38370</name>
</gene>
<dbReference type="EMBL" id="BMMF01000012">
    <property type="protein sequence ID" value="GGK47649.1"/>
    <property type="molecule type" value="Genomic_DNA"/>
</dbReference>
<dbReference type="AlphaFoldDB" id="A0A917QEZ8"/>
<reference evidence="1 2" key="1">
    <citation type="journal article" date="2014" name="Int. J. Syst. Evol. Microbiol.">
        <title>Complete genome sequence of Corynebacterium casei LMG S-19264T (=DSM 44701T), isolated from a smear-ripened cheese.</title>
        <authorList>
            <consortium name="US DOE Joint Genome Institute (JGI-PGF)"/>
            <person name="Walter F."/>
            <person name="Albersmeier A."/>
            <person name="Kalinowski J."/>
            <person name="Ruckert C."/>
        </authorList>
    </citation>
    <scope>NUCLEOTIDE SEQUENCE [LARGE SCALE GENOMIC DNA]</scope>
    <source>
        <strain evidence="1 2">CGMCC 1.9161</strain>
    </source>
</reference>
<accession>A0A917QEZ8</accession>
<comment type="caution">
    <text evidence="1">The sequence shown here is derived from an EMBL/GenBank/DDBJ whole genome shotgun (WGS) entry which is preliminary data.</text>
</comment>
<evidence type="ECO:0000313" key="2">
    <source>
        <dbReference type="Proteomes" id="UP000600449"/>
    </source>
</evidence>
<sequence length="84" mass="8748">MLSSAIDALPKASGWWGANLDAVADDQHTHVASAWGDSEHAAVEGYARGGKMLDGLPTSRTALARQRAPGTFHCGRVSAAKIFG</sequence>